<dbReference type="GO" id="GO:0016757">
    <property type="term" value="F:glycosyltransferase activity"/>
    <property type="evidence" value="ECO:0007669"/>
    <property type="project" value="UniProtKB-KW"/>
</dbReference>
<reference evidence="12" key="3">
    <citation type="submission" date="2020-12" db="UniProtKB">
        <authorList>
            <consortium name="EnsemblPlants"/>
        </authorList>
    </citation>
    <scope>IDENTIFICATION</scope>
</reference>
<dbReference type="EnsemblPlants" id="Pp3c8_15360V3.2">
    <property type="protein sequence ID" value="Pp3c8_15360V3.2"/>
    <property type="gene ID" value="Pp3c8_15360"/>
</dbReference>
<reference evidence="12 13" key="1">
    <citation type="journal article" date="2008" name="Science">
        <title>The Physcomitrella genome reveals evolutionary insights into the conquest of land by plants.</title>
        <authorList>
            <person name="Rensing S."/>
            <person name="Lang D."/>
            <person name="Zimmer A."/>
            <person name="Terry A."/>
            <person name="Salamov A."/>
            <person name="Shapiro H."/>
            <person name="Nishiyama T."/>
            <person name="Perroud P.-F."/>
            <person name="Lindquist E."/>
            <person name="Kamisugi Y."/>
            <person name="Tanahashi T."/>
            <person name="Sakakibara K."/>
            <person name="Fujita T."/>
            <person name="Oishi K."/>
            <person name="Shin-I T."/>
            <person name="Kuroki Y."/>
            <person name="Toyoda A."/>
            <person name="Suzuki Y."/>
            <person name="Hashimoto A."/>
            <person name="Yamaguchi K."/>
            <person name="Sugano A."/>
            <person name="Kohara Y."/>
            <person name="Fujiyama A."/>
            <person name="Anterola A."/>
            <person name="Aoki S."/>
            <person name="Ashton N."/>
            <person name="Barbazuk W.B."/>
            <person name="Barker E."/>
            <person name="Bennetzen J."/>
            <person name="Bezanilla M."/>
            <person name="Blankenship R."/>
            <person name="Cho S.H."/>
            <person name="Dutcher S."/>
            <person name="Estelle M."/>
            <person name="Fawcett J.A."/>
            <person name="Gundlach H."/>
            <person name="Hanada K."/>
            <person name="Heyl A."/>
            <person name="Hicks K.A."/>
            <person name="Hugh J."/>
            <person name="Lohr M."/>
            <person name="Mayer K."/>
            <person name="Melkozernov A."/>
            <person name="Murata T."/>
            <person name="Nelson D."/>
            <person name="Pils B."/>
            <person name="Prigge M."/>
            <person name="Reiss B."/>
            <person name="Renner T."/>
            <person name="Rombauts S."/>
            <person name="Rushton P."/>
            <person name="Sanderfoot A."/>
            <person name="Schween G."/>
            <person name="Shiu S.-H."/>
            <person name="Stueber K."/>
            <person name="Theodoulou F.L."/>
            <person name="Tu H."/>
            <person name="Van de Peer Y."/>
            <person name="Verrier P.J."/>
            <person name="Waters E."/>
            <person name="Wood A."/>
            <person name="Yang L."/>
            <person name="Cove D."/>
            <person name="Cuming A."/>
            <person name="Hasebe M."/>
            <person name="Lucas S."/>
            <person name="Mishler D.B."/>
            <person name="Reski R."/>
            <person name="Grigoriev I."/>
            <person name="Quatrano R.S."/>
            <person name="Boore J.L."/>
        </authorList>
    </citation>
    <scope>NUCLEOTIDE SEQUENCE [LARGE SCALE GENOMIC DNA]</scope>
    <source>
        <strain evidence="12 13">cv. Gransden 2004</strain>
    </source>
</reference>
<evidence type="ECO:0000256" key="10">
    <source>
        <dbReference type="ARBA" id="ARBA00023277"/>
    </source>
</evidence>
<evidence type="ECO:0000313" key="12">
    <source>
        <dbReference type="EnsemblPlants" id="Pp3c8_15360V3.3"/>
    </source>
</evidence>
<dbReference type="EMBL" id="ABEU02000008">
    <property type="status" value="NOT_ANNOTATED_CDS"/>
    <property type="molecule type" value="Genomic_DNA"/>
</dbReference>
<evidence type="ECO:0000313" key="13">
    <source>
        <dbReference type="Proteomes" id="UP000006727"/>
    </source>
</evidence>
<evidence type="ECO:0000256" key="6">
    <source>
        <dbReference type="ARBA" id="ARBA00022989"/>
    </source>
</evidence>
<dbReference type="KEGG" id="ppp:112285811"/>
<dbReference type="Proteomes" id="UP000006727">
    <property type="component" value="Chromosome 8"/>
</dbReference>
<sequence length="631" mass="71370">MAESFKIPRRPPIPRLLCLLTLVLLSIVSMFSCFMQIFSKYHSSIAVASHQHVRSESPGRWENYESDAEGVDLVAAHGQGLNFHHGKVWSHEQSLRQLLPSAAPGVAYHAPIFPGSGFLFATIIGELHEIHSAVCDFVLIARLLNATIVLPKIQSIPAVKGGNSKVKSFGYLYDEQHFITAVKDDVRVVKLLPNSFRTRASLQKLPVKTPTRFSSVQFYLDEVLPALSAHGACGLVFAKGGGLQEILPTELVEYQRLRCRVAFHALRFREEIRGLGAQLVRRLEAHGRPYVVVHFGLERDVLAYHGCAELFQDLQTESIQYQRKKMLISAEIDGELRIDSHKQRHRGLCPLMPSEVGLLLEAFGFRNDTQLYMAGTEITGGQRVVLPLRSMYPSLDDRFTLTTDQERFALYAVDQQRTPDTSEPGSVYSNAWKKLFVWGKNRPSGYSYPSQKGWWRSVGECEYGTEKYFASTPVEGETNDIQLLHAALDYIVSLDANTYFPAFDKDRQGLPNMASLIMGHRLYQSASLKTFRPNRSVLSALLDQYPHDHSQEWNSWTRAMREVLVDALRPEAIVHLAHTAKSELFLAHPFPECFCRIGQLIRANDFRDLSEDGELFWGRVRMCPARTPSEH</sequence>
<evidence type="ECO:0000256" key="3">
    <source>
        <dbReference type="ARBA" id="ARBA00022676"/>
    </source>
</evidence>
<keyword evidence="6" id="KW-1133">Transmembrane helix</keyword>
<evidence type="ECO:0000256" key="7">
    <source>
        <dbReference type="ARBA" id="ARBA00023136"/>
    </source>
</evidence>
<dbReference type="AlphaFoldDB" id="A0A7I4EBE2"/>
<accession>A0A7I4EBE2</accession>
<keyword evidence="4" id="KW-0808">Transferase</keyword>
<protein>
    <recommendedName>
        <fullName evidence="11">O-fucosyltransferase family protein</fullName>
    </recommendedName>
</protein>
<keyword evidence="9" id="KW-0294">Fucose metabolism</keyword>
<keyword evidence="8" id="KW-0325">Glycoprotein</keyword>
<dbReference type="Pfam" id="PF10250">
    <property type="entry name" value="O-FucT"/>
    <property type="match status" value="1"/>
</dbReference>
<dbReference type="GO" id="GO:0006004">
    <property type="term" value="P:fucose metabolic process"/>
    <property type="evidence" value="ECO:0007669"/>
    <property type="project" value="UniProtKB-KW"/>
</dbReference>
<evidence type="ECO:0000256" key="11">
    <source>
        <dbReference type="ARBA" id="ARBA00030350"/>
    </source>
</evidence>
<dbReference type="PANTHER" id="PTHR31741">
    <property type="entry name" value="OS02G0726500 PROTEIN-RELATED"/>
    <property type="match status" value="1"/>
</dbReference>
<keyword evidence="13" id="KW-1185">Reference proteome</keyword>
<evidence type="ECO:0000256" key="5">
    <source>
        <dbReference type="ARBA" id="ARBA00022692"/>
    </source>
</evidence>
<keyword evidence="7" id="KW-0472">Membrane</keyword>
<comment type="subcellular location">
    <subcellularLocation>
        <location evidence="1">Membrane</location>
    </subcellularLocation>
</comment>
<dbReference type="Gramene" id="Pp3c8_15360V3.3">
    <property type="protein sequence ID" value="Pp3c8_15360V3.3"/>
    <property type="gene ID" value="Pp3c8_15360"/>
</dbReference>
<proteinExistence type="inferred from homology"/>
<dbReference type="PROSITE" id="PS51257">
    <property type="entry name" value="PROKAR_LIPOPROTEIN"/>
    <property type="match status" value="1"/>
</dbReference>
<dbReference type="Gramene" id="Pp3c8_15360V3.2">
    <property type="protein sequence ID" value="Pp3c8_15360V3.2"/>
    <property type="gene ID" value="Pp3c8_15360"/>
</dbReference>
<dbReference type="InterPro" id="IPR019378">
    <property type="entry name" value="GDP-Fuc_O-FucTrfase"/>
</dbReference>
<comment type="similarity">
    <text evidence="2">Belongs to the glycosyltransferase GT106 family.</text>
</comment>
<evidence type="ECO:0000256" key="1">
    <source>
        <dbReference type="ARBA" id="ARBA00004370"/>
    </source>
</evidence>
<dbReference type="OrthoDB" id="743588at2759"/>
<dbReference type="GO" id="GO:0016020">
    <property type="term" value="C:membrane"/>
    <property type="evidence" value="ECO:0007669"/>
    <property type="project" value="UniProtKB-SubCell"/>
</dbReference>
<evidence type="ECO:0000256" key="2">
    <source>
        <dbReference type="ARBA" id="ARBA00007737"/>
    </source>
</evidence>
<dbReference type="EnsemblPlants" id="Pp3c8_15360V3.3">
    <property type="protein sequence ID" value="Pp3c8_15360V3.3"/>
    <property type="gene ID" value="Pp3c8_15360"/>
</dbReference>
<dbReference type="InterPro" id="IPR024709">
    <property type="entry name" value="FucosylTrfase_pln"/>
</dbReference>
<dbReference type="GeneID" id="112285811"/>
<dbReference type="RefSeq" id="XP_024382781.1">
    <property type="nucleotide sequence ID" value="XM_024527013.2"/>
</dbReference>
<dbReference type="GO" id="GO:0005737">
    <property type="term" value="C:cytoplasm"/>
    <property type="evidence" value="ECO:0000318"/>
    <property type="project" value="GO_Central"/>
</dbReference>
<gene>
    <name evidence="12" type="primary">LOC112285811</name>
</gene>
<keyword evidence="10" id="KW-0119">Carbohydrate metabolism</keyword>
<evidence type="ECO:0000256" key="4">
    <source>
        <dbReference type="ARBA" id="ARBA00022679"/>
    </source>
</evidence>
<evidence type="ECO:0000256" key="8">
    <source>
        <dbReference type="ARBA" id="ARBA00023180"/>
    </source>
</evidence>
<keyword evidence="3" id="KW-0328">Glycosyltransferase</keyword>
<reference evidence="12 13" key="2">
    <citation type="journal article" date="2018" name="Plant J.">
        <title>The Physcomitrella patens chromosome-scale assembly reveals moss genome structure and evolution.</title>
        <authorList>
            <person name="Lang D."/>
            <person name="Ullrich K.K."/>
            <person name="Murat F."/>
            <person name="Fuchs J."/>
            <person name="Jenkins J."/>
            <person name="Haas F.B."/>
            <person name="Piednoel M."/>
            <person name="Gundlach H."/>
            <person name="Van Bel M."/>
            <person name="Meyberg R."/>
            <person name="Vives C."/>
            <person name="Morata J."/>
            <person name="Symeonidi A."/>
            <person name="Hiss M."/>
            <person name="Muchero W."/>
            <person name="Kamisugi Y."/>
            <person name="Saleh O."/>
            <person name="Blanc G."/>
            <person name="Decker E.L."/>
            <person name="van Gessel N."/>
            <person name="Grimwood J."/>
            <person name="Hayes R.D."/>
            <person name="Graham S.W."/>
            <person name="Gunter L.E."/>
            <person name="McDaniel S.F."/>
            <person name="Hoernstein S.N.W."/>
            <person name="Larsson A."/>
            <person name="Li F.W."/>
            <person name="Perroud P.F."/>
            <person name="Phillips J."/>
            <person name="Ranjan P."/>
            <person name="Rokshar D.S."/>
            <person name="Rothfels C.J."/>
            <person name="Schneider L."/>
            <person name="Shu S."/>
            <person name="Stevenson D.W."/>
            <person name="Thummler F."/>
            <person name="Tillich M."/>
            <person name="Villarreal Aguilar J.C."/>
            <person name="Widiez T."/>
            <person name="Wong G.K."/>
            <person name="Wymore A."/>
            <person name="Zhang Y."/>
            <person name="Zimmer A.D."/>
            <person name="Quatrano R.S."/>
            <person name="Mayer K.F.X."/>
            <person name="Goodstein D."/>
            <person name="Casacuberta J.M."/>
            <person name="Vandepoele K."/>
            <person name="Reski R."/>
            <person name="Cuming A.C."/>
            <person name="Tuskan G.A."/>
            <person name="Maumus F."/>
            <person name="Salse J."/>
            <person name="Schmutz J."/>
            <person name="Rensing S.A."/>
        </authorList>
    </citation>
    <scope>NUCLEOTIDE SEQUENCE [LARGE SCALE GENOMIC DNA]</scope>
    <source>
        <strain evidence="12 13">cv. Gransden 2004</strain>
    </source>
</reference>
<dbReference type="PANTHER" id="PTHR31741:SF6">
    <property type="entry name" value="PROTEIN EMBRYO SAC DEVELOPMENT ARREST 30"/>
    <property type="match status" value="1"/>
</dbReference>
<name>A0A7I4EBE2_PHYPA</name>
<evidence type="ECO:0000256" key="9">
    <source>
        <dbReference type="ARBA" id="ARBA00023253"/>
    </source>
</evidence>
<organism evidence="12 13">
    <name type="scientific">Physcomitrium patens</name>
    <name type="common">Spreading-leaved earth moss</name>
    <name type="synonym">Physcomitrella patens</name>
    <dbReference type="NCBI Taxonomy" id="3218"/>
    <lineage>
        <taxon>Eukaryota</taxon>
        <taxon>Viridiplantae</taxon>
        <taxon>Streptophyta</taxon>
        <taxon>Embryophyta</taxon>
        <taxon>Bryophyta</taxon>
        <taxon>Bryophytina</taxon>
        <taxon>Bryopsida</taxon>
        <taxon>Funariidae</taxon>
        <taxon>Funariales</taxon>
        <taxon>Funariaceae</taxon>
        <taxon>Physcomitrium</taxon>
    </lineage>
</organism>
<keyword evidence="5" id="KW-0812">Transmembrane</keyword>
<dbReference type="PIRSF" id="PIRSF009360">
    <property type="entry name" value="UCP009360"/>
    <property type="match status" value="1"/>
</dbReference>